<dbReference type="InterPro" id="IPR029030">
    <property type="entry name" value="Caspase-like_dom_sf"/>
</dbReference>
<name>A0A1G8M5I4_9FLAO</name>
<dbReference type="RefSeq" id="WP_175455656.1">
    <property type="nucleotide sequence ID" value="NZ_FNCZ01000017.1"/>
</dbReference>
<dbReference type="Pfam" id="PF12770">
    <property type="entry name" value="CHAT"/>
    <property type="match status" value="1"/>
</dbReference>
<proteinExistence type="predicted"/>
<dbReference type="AlphaFoldDB" id="A0A1G8M5I4"/>
<evidence type="ECO:0000313" key="3">
    <source>
        <dbReference type="Proteomes" id="UP000199492"/>
    </source>
</evidence>
<evidence type="ECO:0000313" key="2">
    <source>
        <dbReference type="EMBL" id="SDI63123.1"/>
    </source>
</evidence>
<dbReference type="PANTHER" id="PTHR10098:SF108">
    <property type="entry name" value="TETRATRICOPEPTIDE REPEAT PROTEIN 28"/>
    <property type="match status" value="1"/>
</dbReference>
<reference evidence="3" key="1">
    <citation type="submission" date="2016-10" db="EMBL/GenBank/DDBJ databases">
        <authorList>
            <person name="Varghese N."/>
            <person name="Submissions S."/>
        </authorList>
    </citation>
    <scope>NUCLEOTIDE SEQUENCE [LARGE SCALE GENOMIC DNA]</scope>
    <source>
        <strain evidence="3">DSM 15363</strain>
    </source>
</reference>
<keyword evidence="3" id="KW-1185">Reference proteome</keyword>
<dbReference type="PANTHER" id="PTHR10098">
    <property type="entry name" value="RAPSYN-RELATED"/>
    <property type="match status" value="1"/>
</dbReference>
<organism evidence="2 3">
    <name type="scientific">Winogradskyella thalassocola</name>
    <dbReference type="NCBI Taxonomy" id="262004"/>
    <lineage>
        <taxon>Bacteria</taxon>
        <taxon>Pseudomonadati</taxon>
        <taxon>Bacteroidota</taxon>
        <taxon>Flavobacteriia</taxon>
        <taxon>Flavobacteriales</taxon>
        <taxon>Flavobacteriaceae</taxon>
        <taxon>Winogradskyella</taxon>
    </lineage>
</organism>
<sequence>MVLLLVMAFNQAKSQTIDELIKSNRKNLSDLYNSRGATLPEWAYSGEVDEGDLQQVLNDYEANVGLLLYTHEQDTLKIFLIDKLGKTLKHKTVIEKETLINNINSANQWFSNIASTRAPLKRGSKASSTNKRDKANHKKAYEDISKTLLPFTDQLKTFDHLIIVPTLNISILPFAALKLTEDEFLIDRLSYSIAPSLYEIMVNHHMKGNRGIYDNEVQYNFENALFVANPEFPNDSKWKFPSLPGTEKEVNYITSKLDSSTYTKLIGKDATLSTIKKNICEYDLIYFATHGISQEIDPLDNSFLVLAENADQSFLTARDIQNIRHDCLLNADLVILSACQTGLGQSHSAGLIGLTRAFQIAGANHVLMSLWSINDTETAKLMSLFFDNLMKGGELMPHEALRQAILTYKNEINYNPNYWAAFSIFGIVY</sequence>
<feature type="domain" description="CHAT" evidence="1">
    <location>
        <begin position="144"/>
        <end position="426"/>
    </location>
</feature>
<protein>
    <submittedName>
        <fullName evidence="2">CHAT domain-containing protein</fullName>
    </submittedName>
</protein>
<dbReference type="SUPFAM" id="SSF52129">
    <property type="entry name" value="Caspase-like"/>
    <property type="match status" value="1"/>
</dbReference>
<gene>
    <name evidence="2" type="ORF">SAMN04489796_1172</name>
</gene>
<dbReference type="STRING" id="262004.SAMN04489796_1172"/>
<dbReference type="InterPro" id="IPR024983">
    <property type="entry name" value="CHAT_dom"/>
</dbReference>
<dbReference type="EMBL" id="FNCZ01000017">
    <property type="protein sequence ID" value="SDI63123.1"/>
    <property type="molecule type" value="Genomic_DNA"/>
</dbReference>
<dbReference type="Proteomes" id="UP000199492">
    <property type="component" value="Unassembled WGS sequence"/>
</dbReference>
<evidence type="ECO:0000259" key="1">
    <source>
        <dbReference type="Pfam" id="PF12770"/>
    </source>
</evidence>
<accession>A0A1G8M5I4</accession>